<dbReference type="GO" id="GO:0008143">
    <property type="term" value="F:poly(A) binding"/>
    <property type="evidence" value="ECO:0007669"/>
    <property type="project" value="InterPro"/>
</dbReference>
<evidence type="ECO:0000256" key="3">
    <source>
        <dbReference type="ARBA" id="ARBA00022723"/>
    </source>
</evidence>
<dbReference type="PANTHER" id="PTHR14738:SF29">
    <property type="entry name" value="ZINC FINGER CCCH DOMAIN-CONTAINING PROTEIN 14"/>
    <property type="match status" value="1"/>
</dbReference>
<organism evidence="9 10">
    <name type="scientific">Tilletia horrida</name>
    <dbReference type="NCBI Taxonomy" id="155126"/>
    <lineage>
        <taxon>Eukaryota</taxon>
        <taxon>Fungi</taxon>
        <taxon>Dikarya</taxon>
        <taxon>Basidiomycota</taxon>
        <taxon>Ustilaginomycotina</taxon>
        <taxon>Exobasidiomycetes</taxon>
        <taxon>Tilletiales</taxon>
        <taxon>Tilletiaceae</taxon>
        <taxon>Tilletia</taxon>
    </lineage>
</organism>
<feature type="compositionally biased region" description="Low complexity" evidence="8">
    <location>
        <begin position="424"/>
        <end position="437"/>
    </location>
</feature>
<feature type="compositionally biased region" description="Low complexity" evidence="8">
    <location>
        <begin position="142"/>
        <end position="151"/>
    </location>
</feature>
<feature type="region of interest" description="Disordered" evidence="8">
    <location>
        <begin position="272"/>
        <end position="294"/>
    </location>
</feature>
<dbReference type="GO" id="GO:0043488">
    <property type="term" value="P:regulation of mRNA stability"/>
    <property type="evidence" value="ECO:0007669"/>
    <property type="project" value="InterPro"/>
</dbReference>
<dbReference type="Pfam" id="PF14608">
    <property type="entry name" value="zf-CCCH_2"/>
    <property type="match status" value="4"/>
</dbReference>
<protein>
    <submittedName>
        <fullName evidence="9">mRNA-binding protein nab2</fullName>
    </submittedName>
</protein>
<evidence type="ECO:0000256" key="1">
    <source>
        <dbReference type="ARBA" id="ARBA00004123"/>
    </source>
</evidence>
<evidence type="ECO:0000256" key="5">
    <source>
        <dbReference type="ARBA" id="ARBA00022771"/>
    </source>
</evidence>
<evidence type="ECO:0000313" key="10">
    <source>
        <dbReference type="Proteomes" id="UP001176521"/>
    </source>
</evidence>
<keyword evidence="3" id="KW-0479">Metal-binding</keyword>
<dbReference type="Proteomes" id="UP001176521">
    <property type="component" value="Unassembled WGS sequence"/>
</dbReference>
<feature type="region of interest" description="Disordered" evidence="8">
    <location>
        <begin position="306"/>
        <end position="340"/>
    </location>
</feature>
<keyword evidence="10" id="KW-1185">Reference proteome</keyword>
<keyword evidence="5" id="KW-0863">Zinc-finger</keyword>
<accession>A0AAN6GCL0</accession>
<dbReference type="GO" id="GO:0005737">
    <property type="term" value="C:cytoplasm"/>
    <property type="evidence" value="ECO:0007669"/>
    <property type="project" value="TreeGrafter"/>
</dbReference>
<proteinExistence type="inferred from homology"/>
<dbReference type="EMBL" id="JAPDMQ010000362">
    <property type="protein sequence ID" value="KAK0526232.1"/>
    <property type="molecule type" value="Genomic_DNA"/>
</dbReference>
<dbReference type="PANTHER" id="PTHR14738">
    <property type="entry name" value="ZINC FINGER CCCH DOMAIN-CONTAINING PROTEIN 14"/>
    <property type="match status" value="1"/>
</dbReference>
<dbReference type="InterPro" id="IPR040366">
    <property type="entry name" value="Nab2/ZC3H14"/>
</dbReference>
<keyword evidence="4" id="KW-0677">Repeat</keyword>
<comment type="subcellular location">
    <subcellularLocation>
        <location evidence="1">Nucleus</location>
    </subcellularLocation>
</comment>
<feature type="compositionally biased region" description="Basic and acidic residues" evidence="8">
    <location>
        <begin position="157"/>
        <end position="166"/>
    </location>
</feature>
<evidence type="ECO:0000256" key="4">
    <source>
        <dbReference type="ARBA" id="ARBA00022737"/>
    </source>
</evidence>
<dbReference type="Gene3D" id="1.10.340.40">
    <property type="entry name" value="Nuclear abundant poly(A) RNA-bind protein 2, N-terminal domain"/>
    <property type="match status" value="1"/>
</dbReference>
<evidence type="ECO:0000256" key="7">
    <source>
        <dbReference type="ARBA" id="ARBA00023242"/>
    </source>
</evidence>
<comment type="similarity">
    <text evidence="2">Belongs to the ZC3H14 family.</text>
</comment>
<dbReference type="InterPro" id="IPR043094">
    <property type="entry name" value="Nab2/ZC3H14_N_sf"/>
</dbReference>
<feature type="region of interest" description="Disordered" evidence="8">
    <location>
        <begin position="188"/>
        <end position="250"/>
    </location>
</feature>
<dbReference type="GO" id="GO:0005634">
    <property type="term" value="C:nucleus"/>
    <property type="evidence" value="ECO:0007669"/>
    <property type="project" value="UniProtKB-SubCell"/>
</dbReference>
<feature type="region of interest" description="Disordered" evidence="8">
    <location>
        <begin position="421"/>
        <end position="442"/>
    </location>
</feature>
<evidence type="ECO:0000313" key="9">
    <source>
        <dbReference type="EMBL" id="KAK0526232.1"/>
    </source>
</evidence>
<feature type="compositionally biased region" description="Basic and acidic residues" evidence="8">
    <location>
        <begin position="118"/>
        <end position="131"/>
    </location>
</feature>
<keyword evidence="7" id="KW-0539">Nucleus</keyword>
<reference evidence="9" key="1">
    <citation type="journal article" date="2023" name="PhytoFront">
        <title>Draft Genome Resources of Seven Strains of Tilletia horrida, Causal Agent of Kernel Smut of Rice.</title>
        <authorList>
            <person name="Khanal S."/>
            <person name="Antony Babu S."/>
            <person name="Zhou X.G."/>
        </authorList>
    </citation>
    <scope>NUCLEOTIDE SEQUENCE</scope>
    <source>
        <strain evidence="9">TX3</strain>
    </source>
</reference>
<comment type="caution">
    <text evidence="9">The sequence shown here is derived from an EMBL/GenBank/DDBJ whole genome shotgun (WGS) entry which is preliminary data.</text>
</comment>
<dbReference type="GO" id="GO:0008270">
    <property type="term" value="F:zinc ion binding"/>
    <property type="evidence" value="ECO:0007669"/>
    <property type="project" value="UniProtKB-KW"/>
</dbReference>
<evidence type="ECO:0000256" key="8">
    <source>
        <dbReference type="SAM" id="MobiDB-lite"/>
    </source>
</evidence>
<feature type="region of interest" description="Disordered" evidence="8">
    <location>
        <begin position="92"/>
        <end position="176"/>
    </location>
</feature>
<dbReference type="Gene3D" id="4.10.1000.30">
    <property type="match status" value="1"/>
</dbReference>
<keyword evidence="6" id="KW-0862">Zinc</keyword>
<evidence type="ECO:0000256" key="6">
    <source>
        <dbReference type="ARBA" id="ARBA00022833"/>
    </source>
</evidence>
<dbReference type="AlphaFoldDB" id="A0AAN6GCL0"/>
<evidence type="ECO:0000256" key="2">
    <source>
        <dbReference type="ARBA" id="ARBA00008423"/>
    </source>
</evidence>
<gene>
    <name evidence="9" type="primary">NAB2</name>
    <name evidence="9" type="ORF">OC842_005256</name>
</gene>
<dbReference type="Gene3D" id="4.10.1000.40">
    <property type="match status" value="1"/>
</dbReference>
<sequence length="780" mass="79610">MVRTRREVIHAELVRRGYCDEDDHVFAEFIDLMYGNKKTREAIDGELSELIGSDYDSSFTEWLWRKAEALAAGIDEDDNATGIATVQQGAGAASGSGAAVPERAYPEQSSSSRAPHAARRESADDERDRRISPHTGGGGAGRSAAPGSGTPTMLRGDSYRPARAEPAHAPGARRSGAPRELFASALNQAQRSTSGSGGASLKRLRSPSPMHAVDDHAGRSHKRPAMDDPSLQGGGGFAAPDFGNGREGGPKQMRIRGIGAAAAAAAAAAASSTSAGPAQGNPDKPIPTGPRQRGAMELFPTKMEPAVSAPPTPDRATPNSAASIPARPFQPTPNIFQRASMPDPRASAFVPRAGASFSQQQHADGARANMMQLDSPLPRSPAPVATPHYNPLFFGGGGGAGGTSAPLTQPPLAARLDPMIPDNSALPGSSTTSSLSLPPRPTNDISEFPTAPLEVSLCKYDLKCTNPMCRYSHATPSAANSESEADALVLKQDACPFGPRCAKKDCVLSHPSPAVAVAFSKAGMLAPLGGPNGAGAMRATATALPTLFTSTSLPTGTAPMFSMTPGQVRCRWQSSCKNVACPFQHLDEAGNVVPAPASAAATSSDSAMTTTTTTMAADGRPAALDRALDDVLMSNGSGSGAGAGGASGGAGGAGVGAQAGKRCKWGADCRRADCMFGHPPTRRLPGGGSSSAFGGGSMAGDAGSAFSFSAVGSSGAMPCRYGASCFRADCFYSHPSGRNMSSTFGSNSGGGGGGMVNRMAQFALPADTKMETIIPKMSST</sequence>
<name>A0AAN6GCL0_9BASI</name>